<protein>
    <submittedName>
        <fullName evidence="2 5">Bm574</fullName>
    </submittedName>
</protein>
<keyword evidence="1" id="KW-1133">Transmembrane helix</keyword>
<evidence type="ECO:0000313" key="5">
    <source>
        <dbReference type="WBParaSite" id="Bm574a.1"/>
    </source>
</evidence>
<dbReference type="OMA" id="KVPQWSS"/>
<evidence type="ECO:0000256" key="1">
    <source>
        <dbReference type="SAM" id="Phobius"/>
    </source>
</evidence>
<reference evidence="3" key="3">
    <citation type="submission" date="2019-04" db="EMBL/GenBank/DDBJ databases">
        <authorList>
            <person name="Howe K."/>
            <person name="Paulini M."/>
            <person name="Williams G."/>
        </authorList>
    </citation>
    <scope>NUCLEOTIDE SEQUENCE [LARGE SCALE GENOMIC DNA]</scope>
    <source>
        <strain evidence="3">FR3</strain>
    </source>
</reference>
<dbReference type="EMBL" id="LN856992">
    <property type="protein sequence ID" value="CRZ24890.1"/>
    <property type="molecule type" value="Genomic_DNA"/>
</dbReference>
<reference evidence="2" key="2">
    <citation type="submission" date="2012-12" db="EMBL/GenBank/DDBJ databases">
        <authorList>
            <person name="Gao Y.W."/>
            <person name="Fan S.T."/>
            <person name="Sun H.T."/>
            <person name="Wang Z."/>
            <person name="Gao X.L."/>
            <person name="Li Y.G."/>
            <person name="Wang T.C."/>
            <person name="Zhang K."/>
            <person name="Xu W.W."/>
            <person name="Yu Z.J."/>
            <person name="Xia X.Z."/>
        </authorList>
    </citation>
    <scope>NUCLEOTIDE SEQUENCE</scope>
    <source>
        <strain evidence="2">FR3</strain>
    </source>
</reference>
<dbReference type="AlphaFoldDB" id="A0A0H5S9R7"/>
<accession>A0A4E9FAM3</accession>
<dbReference type="KEGG" id="bmy:BM_BM574"/>
<dbReference type="GeneID" id="6103423"/>
<keyword evidence="1" id="KW-0812">Transmembrane</keyword>
<dbReference type="FunCoup" id="A0A0H5S9R7">
    <property type="interactions" value="98"/>
</dbReference>
<proteinExistence type="predicted"/>
<accession>A0A0H5S9R7</accession>
<dbReference type="RefSeq" id="XP_042934596.1">
    <property type="nucleotide sequence ID" value="XM_043078662.1"/>
</dbReference>
<evidence type="ECO:0000313" key="4">
    <source>
        <dbReference type="Proteomes" id="UP000006672"/>
    </source>
</evidence>
<gene>
    <name evidence="2 3 5" type="ORF">Bm574</name>
    <name evidence="3" type="ORF">BM_BM574</name>
    <name evidence="2" type="ORF">BM_Bm574</name>
</gene>
<dbReference type="WBParaSite" id="Bm574a.1">
    <property type="protein sequence ID" value="Bm574a.1"/>
    <property type="gene ID" value="WBGene00220835"/>
</dbReference>
<reference evidence="2 4" key="1">
    <citation type="journal article" date="2007" name="Science">
        <title>Draft genome of the filarial nematode parasite Brugia malayi.</title>
        <authorList>
            <person name="Ghedin E."/>
            <person name="Wang S."/>
            <person name="Spiro D."/>
            <person name="Caler E."/>
            <person name="Zhao Q."/>
            <person name="Crabtree J."/>
            <person name="Allen J.E."/>
            <person name="Delcher A.L."/>
            <person name="Guiliano D.B."/>
            <person name="Miranda-Saavedra D."/>
            <person name="Angiuoli S.V."/>
            <person name="Creasy T."/>
            <person name="Amedeo P."/>
            <person name="Haas B."/>
            <person name="El-Sayed N.M."/>
            <person name="Wortman J.R."/>
            <person name="Feldblyum T."/>
            <person name="Tallon L."/>
            <person name="Schatz M."/>
            <person name="Shumway M."/>
            <person name="Koo H."/>
            <person name="Salzberg S.L."/>
            <person name="Schobel S."/>
            <person name="Pertea M."/>
            <person name="Pop M."/>
            <person name="White O."/>
            <person name="Barton G.J."/>
            <person name="Carlow C.K."/>
            <person name="Crawford M.J."/>
            <person name="Daub J."/>
            <person name="Dimmic M.W."/>
            <person name="Estes C.F."/>
            <person name="Foster J.M."/>
            <person name="Ganatra M."/>
            <person name="Gregory W.F."/>
            <person name="Johnson N.M."/>
            <person name="Jin J."/>
            <person name="Komuniecki R."/>
            <person name="Korf I."/>
            <person name="Kumar S."/>
            <person name="Laney S."/>
            <person name="Li B.W."/>
            <person name="Li W."/>
            <person name="Lindblom T.H."/>
            <person name="Lustigman S."/>
            <person name="Ma D."/>
            <person name="Maina C.V."/>
            <person name="Martin D.M."/>
            <person name="McCarter J.P."/>
            <person name="McReynolds L."/>
            <person name="Mitreva M."/>
            <person name="Nutman T.B."/>
            <person name="Parkinson J."/>
            <person name="Peregrin-Alvarez J.M."/>
            <person name="Poole C."/>
            <person name="Ren Q."/>
            <person name="Saunders L."/>
            <person name="Sluder A.E."/>
            <person name="Smith K."/>
            <person name="Stanke M."/>
            <person name="Unnasch T.R."/>
            <person name="Ware J."/>
            <person name="Wei A.D."/>
            <person name="Weil G."/>
            <person name="Williams D.J."/>
            <person name="Zhang Y."/>
            <person name="Williams S.A."/>
            <person name="Fraser-Liggett C."/>
            <person name="Slatko B."/>
            <person name="Blaxter M.L."/>
            <person name="Scott A.L."/>
        </authorList>
    </citation>
    <scope>NUCLEOTIDE SEQUENCE</scope>
    <source>
        <strain evidence="2 4">FR3</strain>
    </source>
</reference>
<organism evidence="2">
    <name type="scientific">Brugia malayi</name>
    <name type="common">Filarial nematode worm</name>
    <dbReference type="NCBI Taxonomy" id="6279"/>
    <lineage>
        <taxon>Eukaryota</taxon>
        <taxon>Metazoa</taxon>
        <taxon>Ecdysozoa</taxon>
        <taxon>Nematoda</taxon>
        <taxon>Chromadorea</taxon>
        <taxon>Rhabditida</taxon>
        <taxon>Spirurina</taxon>
        <taxon>Spiruromorpha</taxon>
        <taxon>Filarioidea</taxon>
        <taxon>Onchocercidae</taxon>
        <taxon>Brugia</taxon>
    </lineage>
</organism>
<keyword evidence="4" id="KW-1185">Reference proteome</keyword>
<dbReference type="EMBL" id="CAAKNF010000193">
    <property type="protein sequence ID" value="VIO93887.1"/>
    <property type="molecule type" value="Genomic_DNA"/>
</dbReference>
<sequence length="232" mass="26219">MGQKDGLLLNSDDSDIPDLDLPTANVRKERSRLFSRARQNAETVIVRQQNCSVQIALILLFSAVVIAIAFLGFFTSYFSSQLEQLRNEPRYGIMTRELEIIKYEVNKIKLDIDMLRMMTSSPGTPTWNASSLLYTRLEHIESQINGIADKIQEKLSDHLENDTLNLISERVNAVADACIQGCQTVSKLVVSNNGTKYTLDSVSDKLKKKRSKVPQWSSIRDTPIVFTRAKHV</sequence>
<keyword evidence="1" id="KW-0472">Membrane</keyword>
<dbReference type="Proteomes" id="UP000006672">
    <property type="component" value="Unassembled WGS sequence"/>
</dbReference>
<reference evidence="5" key="4">
    <citation type="submission" date="2019-12" db="UniProtKB">
        <authorList>
            <consortium name="WormBaseParasite"/>
        </authorList>
    </citation>
    <scope>IDENTIFICATION</scope>
</reference>
<feature type="transmembrane region" description="Helical" evidence="1">
    <location>
        <begin position="55"/>
        <end position="78"/>
    </location>
</feature>
<name>A0A0H5S9R7_BRUMA</name>
<evidence type="ECO:0000313" key="2">
    <source>
        <dbReference type="EMBL" id="CRZ24890.1"/>
    </source>
</evidence>
<evidence type="ECO:0000313" key="3">
    <source>
        <dbReference type="EMBL" id="VIO93887.1"/>
    </source>
</evidence>
<dbReference type="OrthoDB" id="5829117at2759"/>
<dbReference type="CTD" id="6103423"/>